<comment type="pathway">
    <text evidence="1 8">Cofactor biosynthesis; tetrahydrofolate biosynthesis; 5,6,7,8-tetrahydrofolate from 7,8-dihydrofolate: step 1/1.</text>
</comment>
<keyword evidence="11" id="KW-1185">Reference proteome</keyword>
<dbReference type="Proteomes" id="UP000790096">
    <property type="component" value="Unassembled WGS sequence"/>
</dbReference>
<evidence type="ECO:0000256" key="6">
    <source>
        <dbReference type="ARBA" id="ARBA00023002"/>
    </source>
</evidence>
<accession>A0ABS5SW76</accession>
<dbReference type="InterPro" id="IPR012259">
    <property type="entry name" value="DHFR"/>
</dbReference>
<dbReference type="Gene3D" id="3.40.430.10">
    <property type="entry name" value="Dihydrofolate Reductase, subunit A"/>
    <property type="match status" value="1"/>
</dbReference>
<dbReference type="EC" id="1.5.1.3" evidence="3 8"/>
<evidence type="ECO:0000256" key="2">
    <source>
        <dbReference type="ARBA" id="ARBA00009539"/>
    </source>
</evidence>
<evidence type="ECO:0000256" key="8">
    <source>
        <dbReference type="PIRNR" id="PIRNR000194"/>
    </source>
</evidence>
<dbReference type="InterPro" id="IPR024072">
    <property type="entry name" value="DHFR-like_dom_sf"/>
</dbReference>
<dbReference type="PRINTS" id="PR00070">
    <property type="entry name" value="DHFR"/>
</dbReference>
<evidence type="ECO:0000256" key="5">
    <source>
        <dbReference type="ARBA" id="ARBA00022857"/>
    </source>
</evidence>
<proteinExistence type="inferred from homology"/>
<evidence type="ECO:0000256" key="1">
    <source>
        <dbReference type="ARBA" id="ARBA00004903"/>
    </source>
</evidence>
<evidence type="ECO:0000256" key="4">
    <source>
        <dbReference type="ARBA" id="ARBA00022563"/>
    </source>
</evidence>
<keyword evidence="4 8" id="KW-0554">One-carbon metabolism</keyword>
<protein>
    <recommendedName>
        <fullName evidence="3 8">Dihydrofolate reductase</fullName>
        <ecNumber evidence="3 8">1.5.1.3</ecNumber>
    </recommendedName>
</protein>
<dbReference type="PROSITE" id="PS51330">
    <property type="entry name" value="DHFR_2"/>
    <property type="match status" value="1"/>
</dbReference>
<feature type="domain" description="DHFR" evidence="9">
    <location>
        <begin position="1"/>
        <end position="159"/>
    </location>
</feature>
<reference evidence="10 11" key="1">
    <citation type="submission" date="2020-04" db="EMBL/GenBank/DDBJ databases">
        <title>Genome sequencing of Rosenbergiella species.</title>
        <authorList>
            <person name="Alvarez-Perez S."/>
            <person name="Lievens B."/>
        </authorList>
    </citation>
    <scope>NUCLEOTIDE SEQUENCE [LARGE SCALE GENOMIC DNA]</scope>
    <source>
        <strain evidence="10 11">S61</strain>
    </source>
</reference>
<dbReference type="EMBL" id="JABBFR010000007">
    <property type="protein sequence ID" value="MBT0724236.1"/>
    <property type="molecule type" value="Genomic_DNA"/>
</dbReference>
<dbReference type="RefSeq" id="WP_214236917.1">
    <property type="nucleotide sequence ID" value="NZ_JABBFR010000007.1"/>
</dbReference>
<dbReference type="Pfam" id="PF00186">
    <property type="entry name" value="DHFR_1"/>
    <property type="match status" value="1"/>
</dbReference>
<evidence type="ECO:0000256" key="7">
    <source>
        <dbReference type="ARBA" id="ARBA00025067"/>
    </source>
</evidence>
<comment type="catalytic activity">
    <reaction evidence="8">
        <text>(6S)-5,6,7,8-tetrahydrofolate + NADP(+) = 7,8-dihydrofolate + NADPH + H(+)</text>
        <dbReference type="Rhea" id="RHEA:15009"/>
        <dbReference type="ChEBI" id="CHEBI:15378"/>
        <dbReference type="ChEBI" id="CHEBI:57451"/>
        <dbReference type="ChEBI" id="CHEBI:57453"/>
        <dbReference type="ChEBI" id="CHEBI:57783"/>
        <dbReference type="ChEBI" id="CHEBI:58349"/>
        <dbReference type="EC" id="1.5.1.3"/>
    </reaction>
</comment>
<sequence length="161" mass="18142">MLSLIAAMATDRIIGNENQMPWHLPADFAWFKQQTLGKPIIMGRKTFESIGRPLPGRKNIVISRQSQPAQENVIWVTSVDDALASAAGAEEIMVIGGGNLYQQLLPQAQRLYLTHVDAEIEGDTQFPEYDPDQWEPTYSEFRDADEANSYGLCFEILERRA</sequence>
<dbReference type="PANTHER" id="PTHR48069:SF3">
    <property type="entry name" value="DIHYDROFOLATE REDUCTASE"/>
    <property type="match status" value="1"/>
</dbReference>
<gene>
    <name evidence="10" type="primary">folA</name>
    <name evidence="10" type="ORF">HH682_07240</name>
</gene>
<evidence type="ECO:0000259" key="9">
    <source>
        <dbReference type="PROSITE" id="PS51330"/>
    </source>
</evidence>
<dbReference type="CDD" id="cd00209">
    <property type="entry name" value="DHFR"/>
    <property type="match status" value="1"/>
</dbReference>
<dbReference type="InterPro" id="IPR001796">
    <property type="entry name" value="DHFR_dom"/>
</dbReference>
<name>A0ABS5SW76_9GAMM</name>
<keyword evidence="5 8" id="KW-0521">NADP</keyword>
<evidence type="ECO:0000256" key="3">
    <source>
        <dbReference type="ARBA" id="ARBA00012856"/>
    </source>
</evidence>
<dbReference type="PIRSF" id="PIRSF000194">
    <property type="entry name" value="DHFR"/>
    <property type="match status" value="1"/>
</dbReference>
<comment type="function">
    <text evidence="7 8">Key enzyme in folate metabolism. Catalyzes an essential reaction for de novo glycine and purine synthesis, and for DNA precursor synthesis.</text>
</comment>
<evidence type="ECO:0000313" key="10">
    <source>
        <dbReference type="EMBL" id="MBT0724236.1"/>
    </source>
</evidence>
<evidence type="ECO:0000313" key="11">
    <source>
        <dbReference type="Proteomes" id="UP000790096"/>
    </source>
</evidence>
<organism evidence="10 11">
    <name type="scientific">Rosenbergiella gaditana</name>
    <dbReference type="NCBI Taxonomy" id="2726987"/>
    <lineage>
        <taxon>Bacteria</taxon>
        <taxon>Pseudomonadati</taxon>
        <taxon>Pseudomonadota</taxon>
        <taxon>Gammaproteobacteria</taxon>
        <taxon>Enterobacterales</taxon>
        <taxon>Erwiniaceae</taxon>
        <taxon>Rosenbergiella</taxon>
    </lineage>
</organism>
<dbReference type="NCBIfam" id="NF008037">
    <property type="entry name" value="PRK10769.1"/>
    <property type="match status" value="1"/>
</dbReference>
<keyword evidence="6 8" id="KW-0560">Oxidoreductase</keyword>
<comment type="caution">
    <text evidence="10">The sequence shown here is derived from an EMBL/GenBank/DDBJ whole genome shotgun (WGS) entry which is preliminary data.</text>
</comment>
<comment type="similarity">
    <text evidence="2 8">Belongs to the dihydrofolate reductase family.</text>
</comment>
<dbReference type="PANTHER" id="PTHR48069">
    <property type="entry name" value="DIHYDROFOLATE REDUCTASE"/>
    <property type="match status" value="1"/>
</dbReference>
<dbReference type="SUPFAM" id="SSF53597">
    <property type="entry name" value="Dihydrofolate reductase-like"/>
    <property type="match status" value="1"/>
</dbReference>